<dbReference type="SUPFAM" id="SSF52058">
    <property type="entry name" value="L domain-like"/>
    <property type="match status" value="2"/>
</dbReference>
<dbReference type="Pfam" id="PF25019">
    <property type="entry name" value="LRR_R13L1-DRL21"/>
    <property type="match status" value="1"/>
</dbReference>
<dbReference type="GO" id="GO:0005524">
    <property type="term" value="F:ATP binding"/>
    <property type="evidence" value="ECO:0007669"/>
    <property type="project" value="UniProtKB-KW"/>
</dbReference>
<dbReference type="PRINTS" id="PR00364">
    <property type="entry name" value="DISEASERSIST"/>
</dbReference>
<dbReference type="Proteomes" id="UP000823388">
    <property type="component" value="Chromosome 9K"/>
</dbReference>
<evidence type="ECO:0000259" key="9">
    <source>
        <dbReference type="Pfam" id="PF18052"/>
    </source>
</evidence>
<dbReference type="GO" id="GO:0002758">
    <property type="term" value="P:innate immune response-activating signaling pathway"/>
    <property type="evidence" value="ECO:0007669"/>
    <property type="project" value="UniProtKB-ARBA"/>
</dbReference>
<evidence type="ECO:0000313" key="13">
    <source>
        <dbReference type="Proteomes" id="UP000823388"/>
    </source>
</evidence>
<evidence type="ECO:0000256" key="1">
    <source>
        <dbReference type="ARBA" id="ARBA00008894"/>
    </source>
</evidence>
<evidence type="ECO:0000259" key="10">
    <source>
        <dbReference type="Pfam" id="PF23559"/>
    </source>
</evidence>
<dbReference type="GO" id="GO:0009626">
    <property type="term" value="P:plant-type hypersensitive response"/>
    <property type="evidence" value="ECO:0007669"/>
    <property type="project" value="UniProtKB-ARBA"/>
</dbReference>
<dbReference type="Gene3D" id="3.80.10.10">
    <property type="entry name" value="Ribonuclease Inhibitor"/>
    <property type="match status" value="4"/>
</dbReference>
<accession>A0A8T0NPK7</accession>
<keyword evidence="4" id="KW-0547">Nucleotide-binding</keyword>
<dbReference type="InterPro" id="IPR027417">
    <property type="entry name" value="P-loop_NTPase"/>
</dbReference>
<dbReference type="Pfam" id="PF00931">
    <property type="entry name" value="NB-ARC"/>
    <property type="match status" value="1"/>
</dbReference>
<keyword evidence="7" id="KW-0812">Transmembrane</keyword>
<dbReference type="GO" id="GO:0042742">
    <property type="term" value="P:defense response to bacterium"/>
    <property type="evidence" value="ECO:0007669"/>
    <property type="project" value="UniProtKB-ARBA"/>
</dbReference>
<evidence type="ECO:0000259" key="11">
    <source>
        <dbReference type="Pfam" id="PF25019"/>
    </source>
</evidence>
<keyword evidence="2" id="KW-0433">Leucine-rich repeat</keyword>
<dbReference type="PANTHER" id="PTHR36766">
    <property type="entry name" value="PLANT BROAD-SPECTRUM MILDEW RESISTANCE PROTEIN RPW8"/>
    <property type="match status" value="1"/>
</dbReference>
<dbReference type="PANTHER" id="PTHR36766:SF55">
    <property type="entry name" value="OS11G0492900 PROTEIN"/>
    <property type="match status" value="1"/>
</dbReference>
<feature type="domain" description="Disease resistance N-terminal" evidence="9">
    <location>
        <begin position="10"/>
        <end position="95"/>
    </location>
</feature>
<dbReference type="Pfam" id="PF18052">
    <property type="entry name" value="Rx_N"/>
    <property type="match status" value="1"/>
</dbReference>
<dbReference type="InterPro" id="IPR041118">
    <property type="entry name" value="Rx_N"/>
</dbReference>
<dbReference type="Gene3D" id="1.10.10.10">
    <property type="entry name" value="Winged helix-like DNA-binding domain superfamily/Winged helix DNA-binding domain"/>
    <property type="match status" value="1"/>
</dbReference>
<evidence type="ECO:0000256" key="7">
    <source>
        <dbReference type="SAM" id="Phobius"/>
    </source>
</evidence>
<dbReference type="SUPFAM" id="SSF52540">
    <property type="entry name" value="P-loop containing nucleoside triphosphate hydrolases"/>
    <property type="match status" value="1"/>
</dbReference>
<reference evidence="12" key="1">
    <citation type="submission" date="2020-05" db="EMBL/GenBank/DDBJ databases">
        <title>WGS assembly of Panicum virgatum.</title>
        <authorList>
            <person name="Lovell J.T."/>
            <person name="Jenkins J."/>
            <person name="Shu S."/>
            <person name="Juenger T.E."/>
            <person name="Schmutz J."/>
        </authorList>
    </citation>
    <scope>NUCLEOTIDE SEQUENCE</scope>
    <source>
        <strain evidence="12">AP13</strain>
    </source>
</reference>
<keyword evidence="3" id="KW-0677">Repeat</keyword>
<dbReference type="InterPro" id="IPR042197">
    <property type="entry name" value="Apaf_helical"/>
</dbReference>
<evidence type="ECO:0000313" key="12">
    <source>
        <dbReference type="EMBL" id="KAG2549972.1"/>
    </source>
</evidence>
<comment type="similarity">
    <text evidence="1">Belongs to the disease resistance NB-LRR family.</text>
</comment>
<dbReference type="InterPro" id="IPR056789">
    <property type="entry name" value="LRR_R13L1-DRL21"/>
</dbReference>
<keyword evidence="6" id="KW-0067">ATP-binding</keyword>
<feature type="domain" description="R13L1/DRL21-like LRR repeat region" evidence="11">
    <location>
        <begin position="688"/>
        <end position="810"/>
    </location>
</feature>
<evidence type="ECO:0000256" key="2">
    <source>
        <dbReference type="ARBA" id="ARBA00022614"/>
    </source>
</evidence>
<keyword evidence="5" id="KW-0611">Plant defense</keyword>
<dbReference type="Pfam" id="PF23559">
    <property type="entry name" value="WHD_DRP"/>
    <property type="match status" value="1"/>
</dbReference>
<organism evidence="12 13">
    <name type="scientific">Panicum virgatum</name>
    <name type="common">Blackwell switchgrass</name>
    <dbReference type="NCBI Taxonomy" id="38727"/>
    <lineage>
        <taxon>Eukaryota</taxon>
        <taxon>Viridiplantae</taxon>
        <taxon>Streptophyta</taxon>
        <taxon>Embryophyta</taxon>
        <taxon>Tracheophyta</taxon>
        <taxon>Spermatophyta</taxon>
        <taxon>Magnoliopsida</taxon>
        <taxon>Liliopsida</taxon>
        <taxon>Poales</taxon>
        <taxon>Poaceae</taxon>
        <taxon>PACMAD clade</taxon>
        <taxon>Panicoideae</taxon>
        <taxon>Panicodae</taxon>
        <taxon>Paniceae</taxon>
        <taxon>Panicinae</taxon>
        <taxon>Panicum</taxon>
        <taxon>Panicum sect. Hiantes</taxon>
    </lineage>
</organism>
<evidence type="ECO:0000259" key="8">
    <source>
        <dbReference type="Pfam" id="PF00931"/>
    </source>
</evidence>
<dbReference type="InterPro" id="IPR032675">
    <property type="entry name" value="LRR_dom_sf"/>
</dbReference>
<evidence type="ECO:0000256" key="6">
    <source>
        <dbReference type="ARBA" id="ARBA00022840"/>
    </source>
</evidence>
<dbReference type="InterPro" id="IPR036388">
    <property type="entry name" value="WH-like_DNA-bd_sf"/>
</dbReference>
<dbReference type="Gene3D" id="3.40.50.300">
    <property type="entry name" value="P-loop containing nucleotide triphosphate hydrolases"/>
    <property type="match status" value="1"/>
</dbReference>
<dbReference type="EMBL" id="CM029053">
    <property type="protein sequence ID" value="KAG2549972.1"/>
    <property type="molecule type" value="Genomic_DNA"/>
</dbReference>
<name>A0A8T0NPK7_PANVG</name>
<dbReference type="FunFam" id="1.10.10.10:FF:000322">
    <property type="entry name" value="Probable disease resistance protein At1g63360"/>
    <property type="match status" value="1"/>
</dbReference>
<evidence type="ECO:0000256" key="5">
    <source>
        <dbReference type="ARBA" id="ARBA00022821"/>
    </source>
</evidence>
<keyword evidence="13" id="KW-1185">Reference proteome</keyword>
<evidence type="ECO:0000256" key="3">
    <source>
        <dbReference type="ARBA" id="ARBA00022737"/>
    </source>
</evidence>
<feature type="domain" description="NB-ARC" evidence="8">
    <location>
        <begin position="177"/>
        <end position="342"/>
    </location>
</feature>
<protein>
    <submittedName>
        <fullName evidence="12">Uncharacterized protein</fullName>
    </submittedName>
</protein>
<proteinExistence type="inferred from homology"/>
<dbReference type="Gene3D" id="1.20.5.4130">
    <property type="match status" value="1"/>
</dbReference>
<dbReference type="Gene3D" id="1.10.8.430">
    <property type="entry name" value="Helical domain of apoptotic protease-activating factors"/>
    <property type="match status" value="1"/>
</dbReference>
<keyword evidence="7" id="KW-0472">Membrane</keyword>
<comment type="caution">
    <text evidence="12">The sequence shown here is derived from an EMBL/GenBank/DDBJ whole genome shotgun (WGS) entry which is preliminary data.</text>
</comment>
<feature type="domain" description="Disease resistance protein winged helix" evidence="10">
    <location>
        <begin position="425"/>
        <end position="506"/>
    </location>
</feature>
<sequence>MAEFVIGPLISMVKEKLSSYLLDQYKVMEGMEEQRKILERKLPAILDIIQDAEVKGAYRPGVRAWLKDLKTVAYEANDVFDNFKYEALRREAKKKGQYNMLGIDTVSLLPAHNPILFRHRMAKKLQKIVQTIEVLVAEMNAFGFTHLEPAPPSVQWRKTDSIMLDSDKDIVSRSRDEEMKKIVRILLDEASNMDLMVLPIVGMGGLGKTTFVQLVYNEPAIKKHFELRRWCCVSDDFDVGNIANTICRNIEKDREKALQDLQKEISGKRYLIVLDDVWNRDADKWGKLKTCLKQGGTGSAVLTTTRDSEVARIMTMGVAQAYSLETLGEKYMKEIIQSRAFRLQMTSSDELDDIVNKIVHRCGGSPLAAKAFGSMLSTRTTMNQWKDILAKSNICNDRTGILPVLKLSYDDLPSHMKQCFAFCAIFPKDYEIDVEHLIHLWMALDFIPLEEEAHPETVGEEIFRQLTWRSFFQEVKESPPPKYRKTNGMLCNKTTCKIHDLMHDIALSVMGKDCLTVTDRTSYTKPLPDPTRHFFLSCHLGKQLDDFLKKQPPTLQTLFCTYGDFLSHLLEYNSVRALHLQQNLRHQVRSRHLQSQHLRYLNLSDSDVITELPQEISMLYNLQTLDVSFCRRLHQLPKQMKYMTCLRHLYTHGCRSLTHMPPDIGQLASLQTLTYFVVGTSFNCSTVAELQNLNLGGQLVLHGLQNVAEAHAKAASLGKKQKLTHLSLKWNSDVNEVQDSHMKVLDALKPHGGLEMLRIDSYKGSSLPSWMIDFSLLQQLTELHLIDCTVCEVFPEFCHLKALQVLYLEKLDKLRSLCSDMTSMVFPALKKLKLRDLESMERWVSAEGKDEVTFPVLEKIGIKNCPKLTSLPEAPKLKVINVNEGKAQISLAIVKATYTCLLSKLKLSVEDREATLELDPENHESPLTELSLGGCNFLFLSSPSQPTIGFWKSFEKLVDLEIKNCSGLVYWPEEVFQSLVSLKNLEIKSCDKLIGPAHVNGEPKPTAEQVLPHLKIIRIRKCDSLVELFSLPPSLRSIYVCDCNKLERIFGKGDQFATPCDGHASSTVVEQSSAQANHPPPNLEYLFISSCGNIAALPNLPPSLKSLYIWECQELCSVSGQLGALERLVIYGCSKLLSLDSLGDLPSLESLTIDSCKCLASLPGCHGSYSALRVAMVKYCPSIDMKPLYKLDQQRLDRLEVRDLSHAHSSDPYDGNHSISFSSSPSNFSTCPSCYKYTHSLVHFHTFLHTNRFGGPTWLFICQWSSCLCAYMFFCYVLSLFTDS</sequence>
<dbReference type="GO" id="GO:0043531">
    <property type="term" value="F:ADP binding"/>
    <property type="evidence" value="ECO:0007669"/>
    <property type="project" value="InterPro"/>
</dbReference>
<keyword evidence="7" id="KW-1133">Transmembrane helix</keyword>
<dbReference type="InterPro" id="IPR002182">
    <property type="entry name" value="NB-ARC"/>
</dbReference>
<feature type="transmembrane region" description="Helical" evidence="7">
    <location>
        <begin position="1258"/>
        <end position="1281"/>
    </location>
</feature>
<evidence type="ECO:0000256" key="4">
    <source>
        <dbReference type="ARBA" id="ARBA00022741"/>
    </source>
</evidence>
<dbReference type="InterPro" id="IPR058922">
    <property type="entry name" value="WHD_DRP"/>
</dbReference>
<gene>
    <name evidence="12" type="ORF">PVAP13_9KG249713</name>
</gene>